<feature type="region of interest" description="Disordered" evidence="1">
    <location>
        <begin position="59"/>
        <end position="129"/>
    </location>
</feature>
<dbReference type="HOGENOM" id="CLU_1948771_0_0_1"/>
<dbReference type="Proteomes" id="UP000016933">
    <property type="component" value="Unassembled WGS sequence"/>
</dbReference>
<gene>
    <name evidence="2" type="ORF">DOTSEDRAFT_69158</name>
</gene>
<keyword evidence="3" id="KW-1185">Reference proteome</keyword>
<evidence type="ECO:0000313" key="3">
    <source>
        <dbReference type="Proteomes" id="UP000016933"/>
    </source>
</evidence>
<dbReference type="EMBL" id="KB446536">
    <property type="protein sequence ID" value="EME47094.1"/>
    <property type="molecule type" value="Genomic_DNA"/>
</dbReference>
<name>N1PY21_DOTSN</name>
<feature type="compositionally biased region" description="Acidic residues" evidence="1">
    <location>
        <begin position="64"/>
        <end position="74"/>
    </location>
</feature>
<evidence type="ECO:0000256" key="1">
    <source>
        <dbReference type="SAM" id="MobiDB-lite"/>
    </source>
</evidence>
<evidence type="ECO:0000313" key="2">
    <source>
        <dbReference type="EMBL" id="EME47094.1"/>
    </source>
</evidence>
<dbReference type="AlphaFoldDB" id="N1PY21"/>
<accession>N1PY21</accession>
<proteinExistence type="predicted"/>
<reference evidence="2 3" key="2">
    <citation type="journal article" date="2012" name="PLoS Pathog.">
        <title>Diverse lifestyles and strategies of plant pathogenesis encoded in the genomes of eighteen Dothideomycetes fungi.</title>
        <authorList>
            <person name="Ohm R.A."/>
            <person name="Feau N."/>
            <person name="Henrissat B."/>
            <person name="Schoch C.L."/>
            <person name="Horwitz B.A."/>
            <person name="Barry K.W."/>
            <person name="Condon B.J."/>
            <person name="Copeland A.C."/>
            <person name="Dhillon B."/>
            <person name="Glaser F."/>
            <person name="Hesse C.N."/>
            <person name="Kosti I."/>
            <person name="LaButti K."/>
            <person name="Lindquist E.A."/>
            <person name="Lucas S."/>
            <person name="Salamov A.A."/>
            <person name="Bradshaw R.E."/>
            <person name="Ciuffetti L."/>
            <person name="Hamelin R.C."/>
            <person name="Kema G.H.J."/>
            <person name="Lawrence C."/>
            <person name="Scott J.A."/>
            <person name="Spatafora J.W."/>
            <person name="Turgeon B.G."/>
            <person name="de Wit P.J.G.M."/>
            <person name="Zhong S."/>
            <person name="Goodwin S.B."/>
            <person name="Grigoriev I.V."/>
        </authorList>
    </citation>
    <scope>NUCLEOTIDE SEQUENCE [LARGE SCALE GENOMIC DNA]</scope>
    <source>
        <strain evidence="3">NZE10 / CBS 128990</strain>
    </source>
</reference>
<reference evidence="3" key="1">
    <citation type="journal article" date="2012" name="PLoS Genet.">
        <title>The genomes of the fungal plant pathogens Cladosporium fulvum and Dothistroma septosporum reveal adaptation to different hosts and lifestyles but also signatures of common ancestry.</title>
        <authorList>
            <person name="de Wit P.J.G.M."/>
            <person name="van der Burgt A."/>
            <person name="Oekmen B."/>
            <person name="Stergiopoulos I."/>
            <person name="Abd-Elsalam K.A."/>
            <person name="Aerts A.L."/>
            <person name="Bahkali A.H."/>
            <person name="Beenen H.G."/>
            <person name="Chettri P."/>
            <person name="Cox M.P."/>
            <person name="Datema E."/>
            <person name="de Vries R.P."/>
            <person name="Dhillon B."/>
            <person name="Ganley A.R."/>
            <person name="Griffiths S.A."/>
            <person name="Guo Y."/>
            <person name="Hamelin R.C."/>
            <person name="Henrissat B."/>
            <person name="Kabir M.S."/>
            <person name="Jashni M.K."/>
            <person name="Kema G."/>
            <person name="Klaubauf S."/>
            <person name="Lapidus A."/>
            <person name="Levasseur A."/>
            <person name="Lindquist E."/>
            <person name="Mehrabi R."/>
            <person name="Ohm R.A."/>
            <person name="Owen T.J."/>
            <person name="Salamov A."/>
            <person name="Schwelm A."/>
            <person name="Schijlen E."/>
            <person name="Sun H."/>
            <person name="van den Burg H.A."/>
            <person name="van Ham R.C.H.J."/>
            <person name="Zhang S."/>
            <person name="Goodwin S.B."/>
            <person name="Grigoriev I.V."/>
            <person name="Collemare J."/>
            <person name="Bradshaw R.E."/>
        </authorList>
    </citation>
    <scope>NUCLEOTIDE SEQUENCE [LARGE SCALE GENOMIC DNA]</scope>
    <source>
        <strain evidence="3">NZE10 / CBS 128990</strain>
    </source>
</reference>
<dbReference type="OMA" id="WWEEPEM"/>
<feature type="compositionally biased region" description="Basic and acidic residues" evidence="1">
    <location>
        <begin position="96"/>
        <end position="113"/>
    </location>
</feature>
<protein>
    <submittedName>
        <fullName evidence="2">Uncharacterized protein</fullName>
    </submittedName>
</protein>
<organism evidence="2 3">
    <name type="scientific">Dothistroma septosporum (strain NZE10 / CBS 128990)</name>
    <name type="common">Red band needle blight fungus</name>
    <name type="synonym">Mycosphaerella pini</name>
    <dbReference type="NCBI Taxonomy" id="675120"/>
    <lineage>
        <taxon>Eukaryota</taxon>
        <taxon>Fungi</taxon>
        <taxon>Dikarya</taxon>
        <taxon>Ascomycota</taxon>
        <taxon>Pezizomycotina</taxon>
        <taxon>Dothideomycetes</taxon>
        <taxon>Dothideomycetidae</taxon>
        <taxon>Mycosphaerellales</taxon>
        <taxon>Mycosphaerellaceae</taxon>
        <taxon>Dothistroma</taxon>
    </lineage>
</organism>
<sequence length="129" mass="14850">MAAVLLIWGAVTIRERVEKKAEEKRMKKERDAMRYAELQKETERRLSLRRSESGNYTVVGAAGLDEEKEEEEDGDRWWEEPEMQVPAHEPVAARGESIEAKKAREDTIPEKKASRGRRGIKSFLRPTPA</sequence>